<dbReference type="Proteomes" id="UP000242329">
    <property type="component" value="Unassembled WGS sequence"/>
</dbReference>
<dbReference type="RefSeq" id="WP_341372075.1">
    <property type="nucleotide sequence ID" value="NZ_FQWY01000021.1"/>
</dbReference>
<proteinExistence type="predicted"/>
<feature type="domain" description="CoA-binding" evidence="1">
    <location>
        <begin position="9"/>
        <end position="102"/>
    </location>
</feature>
<protein>
    <recommendedName>
        <fullName evidence="1">CoA-binding domain-containing protein</fullName>
    </recommendedName>
</protein>
<dbReference type="SMART" id="SM00881">
    <property type="entry name" value="CoA_binding"/>
    <property type="match status" value="1"/>
</dbReference>
<dbReference type="EMBL" id="FQWY01000021">
    <property type="protein sequence ID" value="SHG99008.1"/>
    <property type="molecule type" value="Genomic_DNA"/>
</dbReference>
<evidence type="ECO:0000259" key="1">
    <source>
        <dbReference type="SMART" id="SM00881"/>
    </source>
</evidence>
<dbReference type="STRING" id="1123382.SAMN02745221_01430"/>
<name>A0A1M5PB48_9FIRM</name>
<dbReference type="PANTHER" id="PTHR33303">
    <property type="entry name" value="CYTOPLASMIC PROTEIN-RELATED"/>
    <property type="match status" value="1"/>
</dbReference>
<gene>
    <name evidence="2" type="ORF">SAMN02745221_01430</name>
</gene>
<keyword evidence="3" id="KW-1185">Reference proteome</keyword>
<dbReference type="InterPro" id="IPR036291">
    <property type="entry name" value="NAD(P)-bd_dom_sf"/>
</dbReference>
<organism evidence="2 3">
    <name type="scientific">Thermosyntropha lipolytica DSM 11003</name>
    <dbReference type="NCBI Taxonomy" id="1123382"/>
    <lineage>
        <taxon>Bacteria</taxon>
        <taxon>Bacillati</taxon>
        <taxon>Bacillota</taxon>
        <taxon>Clostridia</taxon>
        <taxon>Eubacteriales</taxon>
        <taxon>Syntrophomonadaceae</taxon>
        <taxon>Thermosyntropha</taxon>
    </lineage>
</organism>
<dbReference type="SUPFAM" id="SSF51735">
    <property type="entry name" value="NAD(P)-binding Rossmann-fold domains"/>
    <property type="match status" value="1"/>
</dbReference>
<dbReference type="Gene3D" id="3.40.50.720">
    <property type="entry name" value="NAD(P)-binding Rossmann-like Domain"/>
    <property type="match status" value="1"/>
</dbReference>
<accession>A0A1M5PB48</accession>
<evidence type="ECO:0000313" key="3">
    <source>
        <dbReference type="Proteomes" id="UP000242329"/>
    </source>
</evidence>
<dbReference type="AlphaFoldDB" id="A0A1M5PB48"/>
<reference evidence="3" key="1">
    <citation type="submission" date="2016-11" db="EMBL/GenBank/DDBJ databases">
        <authorList>
            <person name="Varghese N."/>
            <person name="Submissions S."/>
        </authorList>
    </citation>
    <scope>NUCLEOTIDE SEQUENCE [LARGE SCALE GENOMIC DNA]</scope>
    <source>
        <strain evidence="3">DSM 11003</strain>
    </source>
</reference>
<dbReference type="PANTHER" id="PTHR33303:SF2">
    <property type="entry name" value="COA-BINDING DOMAIN-CONTAINING PROTEIN"/>
    <property type="match status" value="1"/>
</dbReference>
<dbReference type="InterPro" id="IPR003781">
    <property type="entry name" value="CoA-bd"/>
</dbReference>
<sequence>MEDRIKKEILQKTKTIAIVGLSDRPERPSFRVAKYLQEKGYRIIPVNPRVEEVLGEKSFASLNDIPFSVDLVDVFRRSEEVPALLEEAAQKKIPWVWLQLGVTCPEESEQTARQNGVQIIKDCCIMVEHKRLIG</sequence>
<dbReference type="Pfam" id="PF13380">
    <property type="entry name" value="CoA_binding_2"/>
    <property type="match status" value="1"/>
</dbReference>
<evidence type="ECO:0000313" key="2">
    <source>
        <dbReference type="EMBL" id="SHG99008.1"/>
    </source>
</evidence>